<evidence type="ECO:0000256" key="7">
    <source>
        <dbReference type="SAM" id="Phobius"/>
    </source>
</evidence>
<dbReference type="Gene3D" id="1.10.530.40">
    <property type="match status" value="1"/>
</dbReference>
<evidence type="ECO:0000256" key="3">
    <source>
        <dbReference type="ARBA" id="ARBA00022638"/>
    </source>
</evidence>
<dbReference type="RefSeq" id="WP_209943046.1">
    <property type="nucleotide sequence ID" value="NZ_JAGGJU010000003.1"/>
</dbReference>
<evidence type="ECO:0000313" key="9">
    <source>
        <dbReference type="Proteomes" id="UP000759443"/>
    </source>
</evidence>
<protein>
    <recommendedName>
        <fullName evidence="6">Lysozyme</fullName>
        <ecNumber evidence="6">3.2.1.17</ecNumber>
    </recommendedName>
</protein>
<keyword evidence="2 6" id="KW-0929">Antimicrobial</keyword>
<evidence type="ECO:0000256" key="5">
    <source>
        <dbReference type="ARBA" id="ARBA00023295"/>
    </source>
</evidence>
<name>A0ABS4DVI9_9HYPH</name>
<keyword evidence="9" id="KW-1185">Reference proteome</keyword>
<dbReference type="InterPro" id="IPR034690">
    <property type="entry name" value="Endolysin_T4_type"/>
</dbReference>
<dbReference type="EMBL" id="JAGGJU010000003">
    <property type="protein sequence ID" value="MBP1849703.1"/>
    <property type="molecule type" value="Genomic_DNA"/>
</dbReference>
<comment type="catalytic activity">
    <reaction evidence="1 6">
        <text>Hydrolysis of (1-&gt;4)-beta-linkages between N-acetylmuramic acid and N-acetyl-D-glucosamine residues in a peptidoglycan and between N-acetyl-D-glucosamine residues in chitodextrins.</text>
        <dbReference type="EC" id="3.2.1.17"/>
    </reaction>
</comment>
<evidence type="ECO:0000256" key="4">
    <source>
        <dbReference type="ARBA" id="ARBA00022801"/>
    </source>
</evidence>
<organism evidence="8 9">
    <name type="scientific">Rhizobium halophytocola</name>
    <dbReference type="NCBI Taxonomy" id="735519"/>
    <lineage>
        <taxon>Bacteria</taxon>
        <taxon>Pseudomonadati</taxon>
        <taxon>Pseudomonadota</taxon>
        <taxon>Alphaproteobacteria</taxon>
        <taxon>Hyphomicrobiales</taxon>
        <taxon>Rhizobiaceae</taxon>
        <taxon>Rhizobium/Agrobacterium group</taxon>
        <taxon>Rhizobium</taxon>
    </lineage>
</organism>
<comment type="similarity">
    <text evidence="6">Belongs to the glycosyl hydrolase 24 family.</text>
</comment>
<dbReference type="InterPro" id="IPR002196">
    <property type="entry name" value="Glyco_hydro_24"/>
</dbReference>
<evidence type="ECO:0000313" key="8">
    <source>
        <dbReference type="EMBL" id="MBP1849703.1"/>
    </source>
</evidence>
<reference evidence="8 9" key="1">
    <citation type="submission" date="2021-03" db="EMBL/GenBank/DDBJ databases">
        <title>Genomic Encyclopedia of Type Strains, Phase IV (KMG-IV): sequencing the most valuable type-strain genomes for metagenomic binning, comparative biology and taxonomic classification.</title>
        <authorList>
            <person name="Goeker M."/>
        </authorList>
    </citation>
    <scope>NUCLEOTIDE SEQUENCE [LARGE SCALE GENOMIC DNA]</scope>
    <source>
        <strain evidence="8 9">DSM 21600</strain>
    </source>
</reference>
<dbReference type="HAMAP" id="MF_04110">
    <property type="entry name" value="ENDOLYSIN_T4"/>
    <property type="match status" value="1"/>
</dbReference>
<dbReference type="PANTHER" id="PTHR38107:SF3">
    <property type="entry name" value="LYSOZYME RRRD-RELATED"/>
    <property type="match status" value="1"/>
</dbReference>
<comment type="caution">
    <text evidence="8">The sequence shown here is derived from an EMBL/GenBank/DDBJ whole genome shotgun (WGS) entry which is preliminary data.</text>
</comment>
<dbReference type="CDD" id="cd16900">
    <property type="entry name" value="endolysin_R21-like"/>
    <property type="match status" value="1"/>
</dbReference>
<feature type="transmembrane region" description="Helical" evidence="7">
    <location>
        <begin position="35"/>
        <end position="57"/>
    </location>
</feature>
<gene>
    <name evidence="8" type="ORF">J2Z17_001124</name>
</gene>
<keyword evidence="5 6" id="KW-0326">Glycosidase</keyword>
<dbReference type="Pfam" id="PF00959">
    <property type="entry name" value="Phage_lysozyme"/>
    <property type="match status" value="1"/>
</dbReference>
<proteinExistence type="inferred from homology"/>
<dbReference type="EC" id="3.2.1.17" evidence="6"/>
<feature type="transmembrane region" description="Helical" evidence="7">
    <location>
        <begin position="72"/>
        <end position="91"/>
    </location>
</feature>
<evidence type="ECO:0000256" key="1">
    <source>
        <dbReference type="ARBA" id="ARBA00000632"/>
    </source>
</evidence>
<dbReference type="InterPro" id="IPR023346">
    <property type="entry name" value="Lysozyme-like_dom_sf"/>
</dbReference>
<keyword evidence="7" id="KW-0812">Transmembrane</keyword>
<dbReference type="InterPro" id="IPR051018">
    <property type="entry name" value="Bacteriophage_GH24"/>
</dbReference>
<dbReference type="SUPFAM" id="SSF53955">
    <property type="entry name" value="Lysozyme-like"/>
    <property type="match status" value="1"/>
</dbReference>
<evidence type="ECO:0000256" key="6">
    <source>
        <dbReference type="RuleBase" id="RU003788"/>
    </source>
</evidence>
<keyword evidence="7" id="KW-1133">Transmembrane helix</keyword>
<dbReference type="Proteomes" id="UP000759443">
    <property type="component" value="Unassembled WGS sequence"/>
</dbReference>
<dbReference type="InterPro" id="IPR023347">
    <property type="entry name" value="Lysozyme_dom_sf"/>
</dbReference>
<accession>A0ABS4DVI9</accession>
<evidence type="ECO:0000256" key="2">
    <source>
        <dbReference type="ARBA" id="ARBA00022529"/>
    </source>
</evidence>
<sequence>MLIAHWRQVQIRAWSGRSAVPSQQKRMMMMIVDNWRRVVALSISFWMQVAGLVVLIWPEAKFVLTGVDSDPVFFWWVGVLLLVVGITGRLYEQKLSKWREWLRICAIVALVFVLAWLFTSAAHAAPPTEAETLDIAVPFIAQEEGEVLVAYLDIVGVPTICSGSTRGVKLGMKKTRAECRALLRSEVAEFRNKLHGYFTPATLNYRLTPSRDTAYTSTAFNCGIEAIGKSTATKRLNAGDIAGGCEALSWWNKAGGRVIRGLAARRERERALCLKGL</sequence>
<keyword evidence="4 6" id="KW-0378">Hydrolase</keyword>
<dbReference type="PANTHER" id="PTHR38107">
    <property type="match status" value="1"/>
</dbReference>
<feature type="transmembrane region" description="Helical" evidence="7">
    <location>
        <begin position="100"/>
        <end position="118"/>
    </location>
</feature>
<keyword evidence="7" id="KW-0472">Membrane</keyword>
<keyword evidence="3 6" id="KW-0081">Bacteriolytic enzyme</keyword>